<dbReference type="Proteomes" id="UP001365542">
    <property type="component" value="Unassembled WGS sequence"/>
</dbReference>
<dbReference type="AlphaFoldDB" id="A0AAV9XJ82"/>
<protein>
    <submittedName>
        <fullName evidence="1">Uncharacterized protein</fullName>
    </submittedName>
</protein>
<evidence type="ECO:0000313" key="1">
    <source>
        <dbReference type="EMBL" id="KAK6542184.1"/>
    </source>
</evidence>
<organism evidence="1 2">
    <name type="scientific">Orbilia ellipsospora</name>
    <dbReference type="NCBI Taxonomy" id="2528407"/>
    <lineage>
        <taxon>Eukaryota</taxon>
        <taxon>Fungi</taxon>
        <taxon>Dikarya</taxon>
        <taxon>Ascomycota</taxon>
        <taxon>Pezizomycotina</taxon>
        <taxon>Orbiliomycetes</taxon>
        <taxon>Orbiliales</taxon>
        <taxon>Orbiliaceae</taxon>
        <taxon>Orbilia</taxon>
    </lineage>
</organism>
<evidence type="ECO:0000313" key="2">
    <source>
        <dbReference type="Proteomes" id="UP001365542"/>
    </source>
</evidence>
<reference evidence="1 2" key="1">
    <citation type="submission" date="2019-10" db="EMBL/GenBank/DDBJ databases">
        <authorList>
            <person name="Palmer J.M."/>
        </authorList>
    </citation>
    <scope>NUCLEOTIDE SEQUENCE [LARGE SCALE GENOMIC DNA]</scope>
    <source>
        <strain evidence="1 2">TWF694</strain>
    </source>
</reference>
<gene>
    <name evidence="1" type="ORF">TWF694_007947</name>
</gene>
<sequence>MEEYEKSHVVDGTLPVTRRIQACCLPRIDGPDRLNGARPGTAHECRHYQQPGKCGEIASIVRRRPDSFDHVFFAVGSRRTETGLGDGRCAGGLWLVRELCVVDVVGLIQPHIVHRHAEAPPRLAAFP</sequence>
<comment type="caution">
    <text evidence="1">The sequence shown here is derived from an EMBL/GenBank/DDBJ whole genome shotgun (WGS) entry which is preliminary data.</text>
</comment>
<dbReference type="EMBL" id="JAVHJO010000003">
    <property type="protein sequence ID" value="KAK6542184.1"/>
    <property type="molecule type" value="Genomic_DNA"/>
</dbReference>
<accession>A0AAV9XJ82</accession>
<name>A0AAV9XJ82_9PEZI</name>
<keyword evidence="2" id="KW-1185">Reference proteome</keyword>
<proteinExistence type="predicted"/>